<dbReference type="Proteomes" id="UP000299102">
    <property type="component" value="Unassembled WGS sequence"/>
</dbReference>
<keyword evidence="2" id="KW-1185">Reference proteome</keyword>
<protein>
    <submittedName>
        <fullName evidence="1">Uncharacterized protein</fullName>
    </submittedName>
</protein>
<comment type="caution">
    <text evidence="1">The sequence shown here is derived from an EMBL/GenBank/DDBJ whole genome shotgun (WGS) entry which is preliminary data.</text>
</comment>
<organism evidence="1 2">
    <name type="scientific">Eumeta variegata</name>
    <name type="common">Bagworm moth</name>
    <name type="synonym">Eumeta japonica</name>
    <dbReference type="NCBI Taxonomy" id="151549"/>
    <lineage>
        <taxon>Eukaryota</taxon>
        <taxon>Metazoa</taxon>
        <taxon>Ecdysozoa</taxon>
        <taxon>Arthropoda</taxon>
        <taxon>Hexapoda</taxon>
        <taxon>Insecta</taxon>
        <taxon>Pterygota</taxon>
        <taxon>Neoptera</taxon>
        <taxon>Endopterygota</taxon>
        <taxon>Lepidoptera</taxon>
        <taxon>Glossata</taxon>
        <taxon>Ditrysia</taxon>
        <taxon>Tineoidea</taxon>
        <taxon>Psychidae</taxon>
        <taxon>Oiketicinae</taxon>
        <taxon>Eumeta</taxon>
    </lineage>
</organism>
<dbReference type="AlphaFoldDB" id="A0A4C1XC87"/>
<name>A0A4C1XC87_EUMVA</name>
<proteinExistence type="predicted"/>
<evidence type="ECO:0000313" key="1">
    <source>
        <dbReference type="EMBL" id="GBP60700.1"/>
    </source>
</evidence>
<dbReference type="EMBL" id="BGZK01000794">
    <property type="protein sequence ID" value="GBP60700.1"/>
    <property type="molecule type" value="Genomic_DNA"/>
</dbReference>
<sequence length="152" mass="16355">MAAAKTSLMTSLFSLRPNAQRPIVQMVRMEASVSPAVARRAAAAEGSALRLLCSAEESRICIEACARGGRGGRPRARAPPGKASRVVIQDNKEAGARVEDDPRLAAVGFVKSAPAGPRVTRRAPPRRQQRPHLAFPANNFHVFNSPRVRIRG</sequence>
<accession>A0A4C1XC87</accession>
<evidence type="ECO:0000313" key="2">
    <source>
        <dbReference type="Proteomes" id="UP000299102"/>
    </source>
</evidence>
<gene>
    <name evidence="1" type="ORF">EVAR_47438_1</name>
</gene>
<reference evidence="1 2" key="1">
    <citation type="journal article" date="2019" name="Commun. Biol.">
        <title>The bagworm genome reveals a unique fibroin gene that provides high tensile strength.</title>
        <authorList>
            <person name="Kono N."/>
            <person name="Nakamura H."/>
            <person name="Ohtoshi R."/>
            <person name="Tomita M."/>
            <person name="Numata K."/>
            <person name="Arakawa K."/>
        </authorList>
    </citation>
    <scope>NUCLEOTIDE SEQUENCE [LARGE SCALE GENOMIC DNA]</scope>
</reference>